<name>A0ABQ4JB51_9ACTN</name>
<feature type="region of interest" description="Disordered" evidence="1">
    <location>
        <begin position="121"/>
        <end position="153"/>
    </location>
</feature>
<gene>
    <name evidence="2" type="ORF">Vqi01_23470</name>
</gene>
<feature type="compositionally biased region" description="Basic and acidic residues" evidence="1">
    <location>
        <begin position="124"/>
        <end position="135"/>
    </location>
</feature>
<proteinExistence type="predicted"/>
<protein>
    <submittedName>
        <fullName evidence="2">Uncharacterized protein</fullName>
    </submittedName>
</protein>
<feature type="region of interest" description="Disordered" evidence="1">
    <location>
        <begin position="1"/>
        <end position="85"/>
    </location>
</feature>
<dbReference type="Proteomes" id="UP000653076">
    <property type="component" value="Unassembled WGS sequence"/>
</dbReference>
<evidence type="ECO:0000313" key="3">
    <source>
        <dbReference type="Proteomes" id="UP000653076"/>
    </source>
</evidence>
<accession>A0ABQ4JB51</accession>
<feature type="compositionally biased region" description="Gly residues" evidence="1">
    <location>
        <begin position="67"/>
        <end position="82"/>
    </location>
</feature>
<keyword evidence="3" id="KW-1185">Reference proteome</keyword>
<dbReference type="EMBL" id="BOPC01000030">
    <property type="protein sequence ID" value="GIJ27185.1"/>
    <property type="molecule type" value="Genomic_DNA"/>
</dbReference>
<evidence type="ECO:0000256" key="1">
    <source>
        <dbReference type="SAM" id="MobiDB-lite"/>
    </source>
</evidence>
<comment type="caution">
    <text evidence="2">The sequence shown here is derived from an EMBL/GenBank/DDBJ whole genome shotgun (WGS) entry which is preliminary data.</text>
</comment>
<sequence length="153" mass="15934">MGAAGEYEKDGHPDGGEGEAQRGDVAAHDRLRGERLGGPGDRTDREGWFGTRTHEVVTGRLPVATRGPGGGITPGGRAGARGAGPAQAERCGSAWLAIGPATTGRIAISHSDHLLRSGSGTMRAAERPANADHRTPGASIWRTRPYPRVTGRR</sequence>
<feature type="compositionally biased region" description="Basic and acidic residues" evidence="1">
    <location>
        <begin position="1"/>
        <end position="57"/>
    </location>
</feature>
<reference evidence="2 3" key="1">
    <citation type="submission" date="2021-01" db="EMBL/GenBank/DDBJ databases">
        <title>Whole genome shotgun sequence of Verrucosispora qiuiae NBRC 106684.</title>
        <authorList>
            <person name="Komaki H."/>
            <person name="Tamura T."/>
        </authorList>
    </citation>
    <scope>NUCLEOTIDE SEQUENCE [LARGE SCALE GENOMIC DNA]</scope>
    <source>
        <strain evidence="2 3">NBRC 106684</strain>
    </source>
</reference>
<evidence type="ECO:0000313" key="2">
    <source>
        <dbReference type="EMBL" id="GIJ27185.1"/>
    </source>
</evidence>
<organism evidence="2 3">
    <name type="scientific">Micromonospora qiuiae</name>
    <dbReference type="NCBI Taxonomy" id="502268"/>
    <lineage>
        <taxon>Bacteria</taxon>
        <taxon>Bacillati</taxon>
        <taxon>Actinomycetota</taxon>
        <taxon>Actinomycetes</taxon>
        <taxon>Micromonosporales</taxon>
        <taxon>Micromonosporaceae</taxon>
        <taxon>Micromonospora</taxon>
    </lineage>
</organism>